<dbReference type="Proteomes" id="UP000595374">
    <property type="component" value="Chromosome"/>
</dbReference>
<dbReference type="SUPFAM" id="SSF52833">
    <property type="entry name" value="Thioredoxin-like"/>
    <property type="match status" value="1"/>
</dbReference>
<protein>
    <submittedName>
        <fullName evidence="1">DUF899 domain-containing protein</fullName>
    </submittedName>
</protein>
<organism evidence="1 2">
    <name type="scientific">Brevibacterium casei</name>
    <dbReference type="NCBI Taxonomy" id="33889"/>
    <lineage>
        <taxon>Bacteria</taxon>
        <taxon>Bacillati</taxon>
        <taxon>Actinomycetota</taxon>
        <taxon>Actinomycetes</taxon>
        <taxon>Micrococcales</taxon>
        <taxon>Brevibacteriaceae</taxon>
        <taxon>Brevibacterium</taxon>
    </lineage>
</organism>
<accession>A0A7T4A1T8</accession>
<reference evidence="1 2" key="1">
    <citation type="submission" date="2020-12" db="EMBL/GenBank/DDBJ databases">
        <title>FDA dAtabase for Regulatory Grade micrObial Sequences (FDA-ARGOS): Supporting development and validation of Infectious Disease Dx tests.</title>
        <authorList>
            <person name="Sproer C."/>
            <person name="Gronow S."/>
            <person name="Severitt S."/>
            <person name="Schroder I."/>
            <person name="Tallon L."/>
            <person name="Sadzewicz L."/>
            <person name="Zhao X."/>
            <person name="Boylan J."/>
            <person name="Ott S."/>
            <person name="Bowen H."/>
            <person name="Vavikolanu K."/>
            <person name="Mehta A."/>
            <person name="Aluvathingal J."/>
            <person name="Nadendla S."/>
            <person name="Lowell S."/>
            <person name="Myers T."/>
            <person name="Yan Y."/>
            <person name="Sichtig H."/>
        </authorList>
    </citation>
    <scope>NUCLEOTIDE SEQUENCE [LARGE SCALE GENOMIC DNA]</scope>
    <source>
        <strain evidence="1 2">FDAARGOS_990</strain>
    </source>
</reference>
<dbReference type="EMBL" id="CP065989">
    <property type="protein sequence ID" value="QQB15768.1"/>
    <property type="molecule type" value="Genomic_DNA"/>
</dbReference>
<dbReference type="RefSeq" id="WP_198500698.1">
    <property type="nucleotide sequence ID" value="NZ_CP065989.1"/>
</dbReference>
<evidence type="ECO:0000313" key="2">
    <source>
        <dbReference type="Proteomes" id="UP000595374"/>
    </source>
</evidence>
<sequence length="257" mass="28895">MEVTMRYPEIVDEDTWVTARRRLLDEEKDLTKRIDAVNAARRRLPMVKVEKDYRLTGPDGEVTLRALFGDSPQLIVQHFMFDPSWDQGCTSCTAMADSSAHPAVLDQLAKRGTAFAAVSRAPLEKIEAYRTARGWSFPWFSSADSDFNLDFHVTLNPEAAPPNYNFRSADELIAAGQEWLTTYRGEQPGISVFLRDGDDIFHTYSVYARGLEVMMPAYGMLDLTALGRQESWEEPAGRAPVLFRHDAGVLSPETVAQ</sequence>
<gene>
    <name evidence="1" type="ORF">I6H47_07590</name>
</gene>
<dbReference type="Pfam" id="PF05988">
    <property type="entry name" value="DUF899"/>
    <property type="match status" value="1"/>
</dbReference>
<proteinExistence type="predicted"/>
<dbReference type="AlphaFoldDB" id="A0A7T4A1T8"/>
<dbReference type="InterPro" id="IPR010296">
    <property type="entry name" value="DUF899_thioredox"/>
</dbReference>
<evidence type="ECO:0000313" key="1">
    <source>
        <dbReference type="EMBL" id="QQB15768.1"/>
    </source>
</evidence>
<name>A0A7T4A1T8_9MICO</name>
<dbReference type="InterPro" id="IPR036249">
    <property type="entry name" value="Thioredoxin-like_sf"/>
</dbReference>